<name>E0ST30_IGNAA</name>
<gene>
    <name evidence="1" type="ordered locus">Igag_1898</name>
</gene>
<sequence length="219" mass="25454">MYSISSVISLTQKFIINIGNVDELCYQIYSIFRDNALSMAIDRPLCNRMIIIGKDFELRVYVTTQYEGIISIFMELENNIKQFFNNINNLLSNIYKVLNKICNIEPNIRVTLRKIFRTRNKIDINLIQLKLKNLGIATVSKEEKIIDDLHLKIFHGTIIGKKLKKYDIYITLLQNDNIELGLTVDFRSSYNELYSFLEEANNLMNVIELNVVVNSDING</sequence>
<dbReference type="KEGG" id="iag:Igag_1898"/>
<keyword evidence="2" id="KW-1185">Reference proteome</keyword>
<dbReference type="STRING" id="583356.Igag_1898"/>
<dbReference type="AlphaFoldDB" id="E0ST30"/>
<proteinExistence type="predicted"/>
<dbReference type="BioCyc" id="IAGG583356:GHAH-1887-MONOMER"/>
<dbReference type="EMBL" id="CP002098">
    <property type="protein sequence ID" value="ADM28691.1"/>
    <property type="molecule type" value="Genomic_DNA"/>
</dbReference>
<dbReference type="HOGENOM" id="CLU_1259080_0_0_2"/>
<protein>
    <submittedName>
        <fullName evidence="1">Uncharacterized protein</fullName>
    </submittedName>
</protein>
<reference evidence="1 2" key="1">
    <citation type="journal article" date="2010" name="Stand. Genomic Sci.">
        <title>Complete genome sequence of Ignisphaera aggregans type strain (AQ1.S1).</title>
        <authorList>
            <person name="Goker M."/>
            <person name="Held B."/>
            <person name="Lapidus A."/>
            <person name="Nolan M."/>
            <person name="Spring S."/>
            <person name="Yasawong M."/>
            <person name="Lucas S."/>
            <person name="Glavina Del Rio T."/>
            <person name="Tice H."/>
            <person name="Cheng J.F."/>
            <person name="Goodwin L."/>
            <person name="Tapia R."/>
            <person name="Pitluck S."/>
            <person name="Liolios K."/>
            <person name="Ivanova N."/>
            <person name="Mavromatis K."/>
            <person name="Mikhailova N."/>
            <person name="Pati A."/>
            <person name="Chen A."/>
            <person name="Palaniappan K."/>
            <person name="Brambilla E."/>
            <person name="Land M."/>
            <person name="Hauser L."/>
            <person name="Chang Y.J."/>
            <person name="Jeffries C.D."/>
            <person name="Brettin T."/>
            <person name="Detter J.C."/>
            <person name="Han C."/>
            <person name="Rohde M."/>
            <person name="Sikorski J."/>
            <person name="Woyke T."/>
            <person name="Bristow J."/>
            <person name="Eisen J.A."/>
            <person name="Markowitz V."/>
            <person name="Hugenholtz P."/>
            <person name="Kyrpides N.C."/>
            <person name="Klenk H.P."/>
        </authorList>
    </citation>
    <scope>NUCLEOTIDE SEQUENCE [LARGE SCALE GENOMIC DNA]</scope>
    <source>
        <strain evidence="2">DSM 17230 / JCM 13409 / AQ1.S1</strain>
    </source>
</reference>
<accession>E0ST30</accession>
<dbReference type="Proteomes" id="UP000001304">
    <property type="component" value="Chromosome"/>
</dbReference>
<evidence type="ECO:0000313" key="2">
    <source>
        <dbReference type="Proteomes" id="UP000001304"/>
    </source>
</evidence>
<evidence type="ECO:0000313" key="1">
    <source>
        <dbReference type="EMBL" id="ADM28691.1"/>
    </source>
</evidence>
<organism evidence="1 2">
    <name type="scientific">Ignisphaera aggregans (strain DSM 17230 / JCM 13409 / AQ1.S1)</name>
    <dbReference type="NCBI Taxonomy" id="583356"/>
    <lineage>
        <taxon>Archaea</taxon>
        <taxon>Thermoproteota</taxon>
        <taxon>Thermoprotei</taxon>
        <taxon>Desulfurococcales</taxon>
        <taxon>Desulfurococcaceae</taxon>
        <taxon>Ignisphaera</taxon>
    </lineage>
</organism>